<evidence type="ECO:0000313" key="1">
    <source>
        <dbReference type="EMBL" id="AUG29385.1"/>
    </source>
</evidence>
<gene>
    <name evidence="1" type="ORF">CXR34_07885</name>
</gene>
<dbReference type="Proteomes" id="UP000233276">
    <property type="component" value="Chromosome"/>
</dbReference>
<accession>A0A2K9D6Y7</accession>
<evidence type="ECO:0008006" key="3">
    <source>
        <dbReference type="Google" id="ProtNLM"/>
    </source>
</evidence>
<sequence length="202" mass="22412">MSVLIALGGRLRSGKDAYADRLVARHGFVKLGMSDPILEHMLAVDPWIKVRIREGIRLRIWPGFRLASRLVDRLGFVDAKSIRDFRAYMQRDGSEGGREFFGEDTWVNVMRERVAARLAAGQLVVITGIRIPNELAMVRELGGTALWVSRPSMEAAPGTHSTERSLEPAHFDEVIDNSGTLEGLHARADERACTAAMERSAS</sequence>
<dbReference type="Pfam" id="PF21448">
    <property type="entry name" value="DNMK"/>
    <property type="match status" value="1"/>
</dbReference>
<organism evidence="1 2">
    <name type="scientific">Microbacterium hominis</name>
    <dbReference type="NCBI Taxonomy" id="162426"/>
    <lineage>
        <taxon>Bacteria</taxon>
        <taxon>Bacillati</taxon>
        <taxon>Actinomycetota</taxon>
        <taxon>Actinomycetes</taxon>
        <taxon>Micrococcales</taxon>
        <taxon>Microbacteriaceae</taxon>
        <taxon>Microbacterium</taxon>
    </lineage>
</organism>
<dbReference type="InterPro" id="IPR048444">
    <property type="entry name" value="DNMK"/>
</dbReference>
<reference evidence="1 2" key="1">
    <citation type="submission" date="2017-12" db="EMBL/GenBank/DDBJ databases">
        <title>Isolation and characterization of estrogens degradatiion strain Microbacterium hominis SJTG1.</title>
        <authorList>
            <person name="Xiong W."/>
            <person name="Yin C."/>
            <person name="Zheng D."/>
            <person name="Liang R."/>
        </authorList>
    </citation>
    <scope>NUCLEOTIDE SEQUENCE [LARGE SCALE GENOMIC DNA]</scope>
    <source>
        <strain evidence="1 2">SJTG1</strain>
    </source>
</reference>
<name>A0A2K9D6Y7_9MICO</name>
<protein>
    <recommendedName>
        <fullName evidence="3">Adenylate kinase</fullName>
    </recommendedName>
</protein>
<dbReference type="SUPFAM" id="SSF52540">
    <property type="entry name" value="P-loop containing nucleoside triphosphate hydrolases"/>
    <property type="match status" value="1"/>
</dbReference>
<dbReference type="InterPro" id="IPR027417">
    <property type="entry name" value="P-loop_NTPase"/>
</dbReference>
<dbReference type="EMBL" id="CP025299">
    <property type="protein sequence ID" value="AUG29385.1"/>
    <property type="molecule type" value="Genomic_DNA"/>
</dbReference>
<proteinExistence type="predicted"/>
<evidence type="ECO:0000313" key="2">
    <source>
        <dbReference type="Proteomes" id="UP000233276"/>
    </source>
</evidence>
<dbReference type="RefSeq" id="WP_016464767.1">
    <property type="nucleotide sequence ID" value="NZ_CP025299.1"/>
</dbReference>
<dbReference type="Gene3D" id="3.40.50.300">
    <property type="entry name" value="P-loop containing nucleotide triphosphate hydrolases"/>
    <property type="match status" value="1"/>
</dbReference>
<dbReference type="KEGG" id="mhos:CXR34_07885"/>
<dbReference type="AlphaFoldDB" id="A0A2K9D6Y7"/>